<dbReference type="EMBL" id="SDHZ01000003">
    <property type="protein sequence ID" value="RXK81926.1"/>
    <property type="molecule type" value="Genomic_DNA"/>
</dbReference>
<accession>A0A4Q1D230</accession>
<sequence>MNKEPASVSAYDTAYPRIAMTVDCIIFSFDGNELKVLLLHEPDRPNDQWSLTGKFASDEEELDDVACRVLQQHTGIESAWVEQLRTFIHPRPAGKVLTVAYCALINSKDQQLQLSGSLLQWHSVRELQFTEFGHKDLVSYCYKWLQKRIQEHPLGFNLLPEKFSLREMQNLYEAVLETRLDRRNFRKKFFAMDLLVDTGEYENDVPHRPGKLYTFNFRKYEECKPNGTGITFL</sequence>
<dbReference type="CDD" id="cd18873">
    <property type="entry name" value="NUDIX_NadM_like"/>
    <property type="match status" value="1"/>
</dbReference>
<reference evidence="2 3" key="1">
    <citation type="submission" date="2019-01" db="EMBL/GenBank/DDBJ databases">
        <title>Filimonas sp. strain TTM-71.</title>
        <authorList>
            <person name="Chen W.-M."/>
        </authorList>
    </citation>
    <scope>NUCLEOTIDE SEQUENCE [LARGE SCALE GENOMIC DNA]</scope>
    <source>
        <strain evidence="2 3">TTM-71</strain>
    </source>
</reference>
<dbReference type="PANTHER" id="PTHR43736:SF4">
    <property type="entry name" value="SLR1690 PROTEIN"/>
    <property type="match status" value="1"/>
</dbReference>
<dbReference type="PANTHER" id="PTHR43736">
    <property type="entry name" value="ADP-RIBOSE PYROPHOSPHATASE"/>
    <property type="match status" value="1"/>
</dbReference>
<evidence type="ECO:0000313" key="3">
    <source>
        <dbReference type="Proteomes" id="UP000290545"/>
    </source>
</evidence>
<dbReference type="InterPro" id="IPR015797">
    <property type="entry name" value="NUDIX_hydrolase-like_dom_sf"/>
</dbReference>
<dbReference type="Gene3D" id="1.10.10.10">
    <property type="entry name" value="Winged helix-like DNA-binding domain superfamily/Winged helix DNA-binding domain"/>
    <property type="match status" value="1"/>
</dbReference>
<dbReference type="SUPFAM" id="SSF55811">
    <property type="entry name" value="Nudix"/>
    <property type="match status" value="1"/>
</dbReference>
<name>A0A4Q1D230_9BACT</name>
<evidence type="ECO:0000313" key="2">
    <source>
        <dbReference type="EMBL" id="RXK81926.1"/>
    </source>
</evidence>
<feature type="domain" description="NrtR DNA-binding winged helix" evidence="1">
    <location>
        <begin position="155"/>
        <end position="215"/>
    </location>
</feature>
<dbReference type="InterPro" id="IPR054105">
    <property type="entry name" value="WHD_NrtR"/>
</dbReference>
<dbReference type="InterPro" id="IPR036390">
    <property type="entry name" value="WH_DNA-bd_sf"/>
</dbReference>
<dbReference type="SUPFAM" id="SSF46785">
    <property type="entry name" value="Winged helix' DNA-binding domain"/>
    <property type="match status" value="1"/>
</dbReference>
<dbReference type="Pfam" id="PF21906">
    <property type="entry name" value="WHD_NrtR"/>
    <property type="match status" value="1"/>
</dbReference>
<keyword evidence="2" id="KW-0378">Hydrolase</keyword>
<dbReference type="Proteomes" id="UP000290545">
    <property type="component" value="Unassembled WGS sequence"/>
</dbReference>
<dbReference type="GO" id="GO:0016787">
    <property type="term" value="F:hydrolase activity"/>
    <property type="evidence" value="ECO:0007669"/>
    <property type="project" value="UniProtKB-KW"/>
</dbReference>
<proteinExistence type="predicted"/>
<keyword evidence="3" id="KW-1185">Reference proteome</keyword>
<gene>
    <name evidence="2" type="ORF">ESB13_19280</name>
</gene>
<evidence type="ECO:0000259" key="1">
    <source>
        <dbReference type="Pfam" id="PF21906"/>
    </source>
</evidence>
<dbReference type="Gene3D" id="3.90.79.10">
    <property type="entry name" value="Nucleoside Triphosphate Pyrophosphohydrolase"/>
    <property type="match status" value="1"/>
</dbReference>
<dbReference type="RefSeq" id="WP_129005323.1">
    <property type="nucleotide sequence ID" value="NZ_SDHZ01000003.1"/>
</dbReference>
<protein>
    <submittedName>
        <fullName evidence="2">NUDIX hydrolase</fullName>
    </submittedName>
</protein>
<dbReference type="AlphaFoldDB" id="A0A4Q1D230"/>
<comment type="caution">
    <text evidence="2">The sequence shown here is derived from an EMBL/GenBank/DDBJ whole genome shotgun (WGS) entry which is preliminary data.</text>
</comment>
<dbReference type="OrthoDB" id="9786141at2"/>
<organism evidence="2 3">
    <name type="scientific">Filimonas effusa</name>
    <dbReference type="NCBI Taxonomy" id="2508721"/>
    <lineage>
        <taxon>Bacteria</taxon>
        <taxon>Pseudomonadati</taxon>
        <taxon>Bacteroidota</taxon>
        <taxon>Chitinophagia</taxon>
        <taxon>Chitinophagales</taxon>
        <taxon>Chitinophagaceae</taxon>
        <taxon>Filimonas</taxon>
    </lineage>
</organism>
<dbReference type="InterPro" id="IPR036388">
    <property type="entry name" value="WH-like_DNA-bd_sf"/>
</dbReference>